<protein>
    <submittedName>
        <fullName evidence="1">Uncharacterized protein</fullName>
    </submittedName>
</protein>
<proteinExistence type="predicted"/>
<evidence type="ECO:0000313" key="1">
    <source>
        <dbReference type="EMBL" id="CAJ1962391.1"/>
    </source>
</evidence>
<dbReference type="AlphaFoldDB" id="A0AA86T0S8"/>
<organism evidence="1 2">
    <name type="scientific">Sphenostylis stenocarpa</name>
    <dbReference type="NCBI Taxonomy" id="92480"/>
    <lineage>
        <taxon>Eukaryota</taxon>
        <taxon>Viridiplantae</taxon>
        <taxon>Streptophyta</taxon>
        <taxon>Embryophyta</taxon>
        <taxon>Tracheophyta</taxon>
        <taxon>Spermatophyta</taxon>
        <taxon>Magnoliopsida</taxon>
        <taxon>eudicotyledons</taxon>
        <taxon>Gunneridae</taxon>
        <taxon>Pentapetalae</taxon>
        <taxon>rosids</taxon>
        <taxon>fabids</taxon>
        <taxon>Fabales</taxon>
        <taxon>Fabaceae</taxon>
        <taxon>Papilionoideae</taxon>
        <taxon>50 kb inversion clade</taxon>
        <taxon>NPAAA clade</taxon>
        <taxon>indigoferoid/millettioid clade</taxon>
        <taxon>Phaseoleae</taxon>
        <taxon>Sphenostylis</taxon>
    </lineage>
</organism>
<keyword evidence="2" id="KW-1185">Reference proteome</keyword>
<accession>A0AA86T0S8</accession>
<sequence length="102" mass="11082">MVIPLELSDRDLLGKSVNTSLVSKIVSQAPDTHRCRCCVVLREWPKTESENCYGKNPLESKELSRTWAVIGGDDTKIDGWASFIPTMSIGSSGNIGVTPDAT</sequence>
<name>A0AA86T0S8_9FABA</name>
<reference evidence="1" key="1">
    <citation type="submission" date="2023-10" db="EMBL/GenBank/DDBJ databases">
        <authorList>
            <person name="Domelevo Entfellner J.-B."/>
        </authorList>
    </citation>
    <scope>NUCLEOTIDE SEQUENCE</scope>
</reference>
<dbReference type="EMBL" id="OY731403">
    <property type="protein sequence ID" value="CAJ1962391.1"/>
    <property type="molecule type" value="Genomic_DNA"/>
</dbReference>
<dbReference type="Proteomes" id="UP001189624">
    <property type="component" value="Chromosome 6"/>
</dbReference>
<evidence type="ECO:0000313" key="2">
    <source>
        <dbReference type="Proteomes" id="UP001189624"/>
    </source>
</evidence>
<gene>
    <name evidence="1" type="ORF">AYBTSS11_LOCUS19224</name>
</gene>
<dbReference type="Gramene" id="rna-AYBTSS11_LOCUS19224">
    <property type="protein sequence ID" value="CAJ1962391.1"/>
    <property type="gene ID" value="gene-AYBTSS11_LOCUS19224"/>
</dbReference>